<dbReference type="PANTHER" id="PTHR46148">
    <property type="entry name" value="CHROMO DOMAIN-CONTAINING PROTEIN"/>
    <property type="match status" value="1"/>
</dbReference>
<dbReference type="Proteomes" id="UP001151760">
    <property type="component" value="Unassembled WGS sequence"/>
</dbReference>
<keyword evidence="4" id="KW-1185">Reference proteome</keyword>
<protein>
    <recommendedName>
        <fullName evidence="2">Tf2-1-like SH3-like domain-containing protein</fullName>
    </recommendedName>
</protein>
<comment type="caution">
    <text evidence="3">The sequence shown here is derived from an EMBL/GenBank/DDBJ whole genome shotgun (WGS) entry which is preliminary data.</text>
</comment>
<feature type="domain" description="Tf2-1-like SH3-like" evidence="2">
    <location>
        <begin position="747"/>
        <end position="811"/>
    </location>
</feature>
<feature type="region of interest" description="Disordered" evidence="1">
    <location>
        <begin position="326"/>
        <end position="365"/>
    </location>
</feature>
<feature type="compositionally biased region" description="Basic and acidic residues" evidence="1">
    <location>
        <begin position="225"/>
        <end position="243"/>
    </location>
</feature>
<dbReference type="EMBL" id="BQNB010010061">
    <property type="protein sequence ID" value="GJS72182.1"/>
    <property type="molecule type" value="Genomic_DNA"/>
</dbReference>
<feature type="region of interest" description="Disordered" evidence="1">
    <location>
        <begin position="582"/>
        <end position="606"/>
    </location>
</feature>
<reference evidence="3" key="2">
    <citation type="submission" date="2022-01" db="EMBL/GenBank/DDBJ databases">
        <authorList>
            <person name="Yamashiro T."/>
            <person name="Shiraishi A."/>
            <person name="Satake H."/>
            <person name="Nakayama K."/>
        </authorList>
    </citation>
    <scope>NUCLEOTIDE SEQUENCE</scope>
</reference>
<dbReference type="PANTHER" id="PTHR46148:SF59">
    <property type="entry name" value="NUCLEOTIDYLTRANSFERASE, RIBONUCLEASE H"/>
    <property type="match status" value="1"/>
</dbReference>
<reference evidence="3" key="1">
    <citation type="journal article" date="2022" name="Int. J. Mol. Sci.">
        <title>Draft Genome of Tanacetum Coccineum: Genomic Comparison of Closely Related Tanacetum-Family Plants.</title>
        <authorList>
            <person name="Yamashiro T."/>
            <person name="Shiraishi A."/>
            <person name="Nakayama K."/>
            <person name="Satake H."/>
        </authorList>
    </citation>
    <scope>NUCLEOTIDE SEQUENCE</scope>
</reference>
<proteinExistence type="predicted"/>
<feature type="compositionally biased region" description="Basic and acidic residues" evidence="1">
    <location>
        <begin position="585"/>
        <end position="600"/>
    </location>
</feature>
<evidence type="ECO:0000256" key="1">
    <source>
        <dbReference type="SAM" id="MobiDB-lite"/>
    </source>
</evidence>
<feature type="region of interest" description="Disordered" evidence="1">
    <location>
        <begin position="52"/>
        <end position="113"/>
    </location>
</feature>
<sequence>MSDSEHSTVTYTSLSEDDLYMGSPGVEVTEQHPSPIYIPFVPEPVYPEFLPVDDEVFPAEEQPLPAADSPTHQSPGYLPESDPEEDLEEDDEEDPEEDPADYPADRGDDDDEHLAPAEPAAVAYSVDALPSAIHVTGFLRSWLPPSLRCCVGSTPGPDMRSPISTCWDELIRPSMALSLSDGGKRPDYLVAAWAQSIGACGQYDSDGNITSDYGHDPIVPNVESRAADRGKADSDFRAAESRLSDGGPAKDPAEAREPYRGGGVEKWPQEEGPQEPRGQGQSPQLPHQLLQLHTCPRPTYNTSVTSAQLQAMIDEGVNAVLAARAATRNGDDSHTSGTGARRNERTVREPTSGANAPSGRRRPRIREMVAVDGDKSKEGSNVRYDRQTFPRSISRDCLLQPTRKWTFHIDLVPGVNCSTGTLSIAPSEMTRIGGSTTRAFRSKVYKNLVHHMGQLSSIRQEERWIVTDVHRLSGAKQTNGEEPFERKTSRRLPSELDMDITNSKSLRLHSAPYSALLPEEVKILSYTAMLQKKGLGAVLMQRESCSVCSEDLETLSVWYQLLSDYDCDIRYHPGKANCVADASEQEGKETRTEPRNENRKVGTSLGWNPMPHGRSGLLVMAENLRTVISCTSHKSTYSNPSRVREMYQEGNGFVGTIEIHSMEVGDNITMDFFTKLPRSSQGKLYLKEVVTRLRDTVSIICDRDLGSEIVQETTERIIQVKQRMQAARDRQKSYADLKRKPMEFEVGDKVMLKVSPWKGVVRFGKRGKLNPRFVGPFKVIKRVGDVAYKLELPEELSRVHNTFHVSNLKKCYADEPLAVPLDGLHFDDKLQFVEEPIEITDREVKRF</sequence>
<accession>A0ABQ4Y468</accession>
<feature type="region of interest" description="Disordered" evidence="1">
    <location>
        <begin position="211"/>
        <end position="284"/>
    </location>
</feature>
<dbReference type="InterPro" id="IPR056924">
    <property type="entry name" value="SH3_Tf2-1"/>
</dbReference>
<evidence type="ECO:0000313" key="3">
    <source>
        <dbReference type="EMBL" id="GJS72182.1"/>
    </source>
</evidence>
<evidence type="ECO:0000259" key="2">
    <source>
        <dbReference type="Pfam" id="PF24626"/>
    </source>
</evidence>
<gene>
    <name evidence="3" type="ORF">Tco_0705023</name>
</gene>
<feature type="region of interest" description="Disordered" evidence="1">
    <location>
        <begin position="1"/>
        <end position="31"/>
    </location>
</feature>
<organism evidence="3 4">
    <name type="scientific">Tanacetum coccineum</name>
    <dbReference type="NCBI Taxonomy" id="301880"/>
    <lineage>
        <taxon>Eukaryota</taxon>
        <taxon>Viridiplantae</taxon>
        <taxon>Streptophyta</taxon>
        <taxon>Embryophyta</taxon>
        <taxon>Tracheophyta</taxon>
        <taxon>Spermatophyta</taxon>
        <taxon>Magnoliopsida</taxon>
        <taxon>eudicotyledons</taxon>
        <taxon>Gunneridae</taxon>
        <taxon>Pentapetalae</taxon>
        <taxon>asterids</taxon>
        <taxon>campanulids</taxon>
        <taxon>Asterales</taxon>
        <taxon>Asteraceae</taxon>
        <taxon>Asteroideae</taxon>
        <taxon>Anthemideae</taxon>
        <taxon>Anthemidinae</taxon>
        <taxon>Tanacetum</taxon>
    </lineage>
</organism>
<name>A0ABQ4Y468_9ASTR</name>
<dbReference type="Pfam" id="PF24626">
    <property type="entry name" value="SH3_Tf2-1"/>
    <property type="match status" value="1"/>
</dbReference>
<evidence type="ECO:0000313" key="4">
    <source>
        <dbReference type="Proteomes" id="UP001151760"/>
    </source>
</evidence>
<feature type="compositionally biased region" description="Acidic residues" evidence="1">
    <location>
        <begin position="81"/>
        <end position="100"/>
    </location>
</feature>